<name>A0A2U1N117_ARTAN</name>
<keyword evidence="5 6" id="KW-0472">Membrane</keyword>
<dbReference type="InterPro" id="IPR037185">
    <property type="entry name" value="EmrE-like"/>
</dbReference>
<keyword evidence="3 6" id="KW-0812">Transmembrane</keyword>
<evidence type="ECO:0000256" key="1">
    <source>
        <dbReference type="ARBA" id="ARBA00004141"/>
    </source>
</evidence>
<dbReference type="GO" id="GO:0022857">
    <property type="term" value="F:transmembrane transporter activity"/>
    <property type="evidence" value="ECO:0007669"/>
    <property type="project" value="InterPro"/>
</dbReference>
<evidence type="ECO:0000256" key="2">
    <source>
        <dbReference type="ARBA" id="ARBA00007635"/>
    </source>
</evidence>
<proteinExistence type="inferred from homology"/>
<feature type="domain" description="EamA" evidence="7">
    <location>
        <begin position="182"/>
        <end position="320"/>
    </location>
</feature>
<comment type="caution">
    <text evidence="8">The sequence shown here is derived from an EMBL/GenBank/DDBJ whole genome shotgun (WGS) entry which is preliminary data.</text>
</comment>
<feature type="transmembrane region" description="Helical" evidence="6">
    <location>
        <begin position="130"/>
        <end position="150"/>
    </location>
</feature>
<feature type="transmembrane region" description="Helical" evidence="6">
    <location>
        <begin position="252"/>
        <end position="270"/>
    </location>
</feature>
<feature type="transmembrane region" description="Helical" evidence="6">
    <location>
        <begin position="181"/>
        <end position="200"/>
    </location>
</feature>
<evidence type="ECO:0000313" key="9">
    <source>
        <dbReference type="Proteomes" id="UP000245207"/>
    </source>
</evidence>
<keyword evidence="4 6" id="KW-1133">Transmembrane helix</keyword>
<evidence type="ECO:0000256" key="6">
    <source>
        <dbReference type="RuleBase" id="RU363077"/>
    </source>
</evidence>
<dbReference type="Pfam" id="PF00892">
    <property type="entry name" value="EamA"/>
    <property type="match status" value="2"/>
</dbReference>
<dbReference type="Proteomes" id="UP000245207">
    <property type="component" value="Unassembled WGS sequence"/>
</dbReference>
<dbReference type="SUPFAM" id="SSF103481">
    <property type="entry name" value="Multidrug resistance efflux transporter EmrE"/>
    <property type="match status" value="2"/>
</dbReference>
<evidence type="ECO:0000256" key="4">
    <source>
        <dbReference type="ARBA" id="ARBA00022989"/>
    </source>
</evidence>
<protein>
    <recommendedName>
        <fullName evidence="6">WAT1-related protein</fullName>
    </recommendedName>
</protein>
<dbReference type="PANTHER" id="PTHR31218">
    <property type="entry name" value="WAT1-RELATED PROTEIN"/>
    <property type="match status" value="1"/>
</dbReference>
<evidence type="ECO:0000256" key="5">
    <source>
        <dbReference type="ARBA" id="ARBA00023136"/>
    </source>
</evidence>
<feature type="transmembrane region" description="Helical" evidence="6">
    <location>
        <begin position="302"/>
        <end position="322"/>
    </location>
</feature>
<comment type="subcellular location">
    <subcellularLocation>
        <location evidence="1 6">Membrane</location>
        <topology evidence="1 6">Multi-pass membrane protein</topology>
    </subcellularLocation>
</comment>
<feature type="transmembrane region" description="Helical" evidence="6">
    <location>
        <begin position="69"/>
        <end position="91"/>
    </location>
</feature>
<dbReference type="AlphaFoldDB" id="A0A2U1N117"/>
<organism evidence="8 9">
    <name type="scientific">Artemisia annua</name>
    <name type="common">Sweet wormwood</name>
    <dbReference type="NCBI Taxonomy" id="35608"/>
    <lineage>
        <taxon>Eukaryota</taxon>
        <taxon>Viridiplantae</taxon>
        <taxon>Streptophyta</taxon>
        <taxon>Embryophyta</taxon>
        <taxon>Tracheophyta</taxon>
        <taxon>Spermatophyta</taxon>
        <taxon>Magnoliopsida</taxon>
        <taxon>eudicotyledons</taxon>
        <taxon>Gunneridae</taxon>
        <taxon>Pentapetalae</taxon>
        <taxon>asterids</taxon>
        <taxon>campanulids</taxon>
        <taxon>Asterales</taxon>
        <taxon>Asteraceae</taxon>
        <taxon>Asteroideae</taxon>
        <taxon>Anthemideae</taxon>
        <taxon>Artemisiinae</taxon>
        <taxon>Artemisia</taxon>
    </lineage>
</organism>
<evidence type="ECO:0000313" key="8">
    <source>
        <dbReference type="EMBL" id="PWA67134.1"/>
    </source>
</evidence>
<comment type="similarity">
    <text evidence="2 6">Belongs to the drug/metabolite transporter (DMT) superfamily. Plant drug/metabolite exporter (P-DME) (TC 2.A.7.4) family.</text>
</comment>
<gene>
    <name evidence="8" type="ORF">CTI12_AA320920</name>
</gene>
<dbReference type="OrthoDB" id="1728340at2759"/>
<accession>A0A2U1N117</accession>
<dbReference type="InterPro" id="IPR030184">
    <property type="entry name" value="WAT1-related"/>
</dbReference>
<feature type="transmembrane region" description="Helical" evidence="6">
    <location>
        <begin position="212"/>
        <end position="232"/>
    </location>
</feature>
<dbReference type="EMBL" id="PKPP01003890">
    <property type="protein sequence ID" value="PWA67134.1"/>
    <property type="molecule type" value="Genomic_DNA"/>
</dbReference>
<evidence type="ECO:0000256" key="3">
    <source>
        <dbReference type="ARBA" id="ARBA00022692"/>
    </source>
</evidence>
<dbReference type="GO" id="GO:0016020">
    <property type="term" value="C:membrane"/>
    <property type="evidence" value="ECO:0007669"/>
    <property type="project" value="UniProtKB-SubCell"/>
</dbReference>
<reference evidence="8 9" key="1">
    <citation type="journal article" date="2018" name="Mol. Plant">
        <title>The genome of Artemisia annua provides insight into the evolution of Asteraceae family and artemisinin biosynthesis.</title>
        <authorList>
            <person name="Shen Q."/>
            <person name="Zhang L."/>
            <person name="Liao Z."/>
            <person name="Wang S."/>
            <person name="Yan T."/>
            <person name="Shi P."/>
            <person name="Liu M."/>
            <person name="Fu X."/>
            <person name="Pan Q."/>
            <person name="Wang Y."/>
            <person name="Lv Z."/>
            <person name="Lu X."/>
            <person name="Zhang F."/>
            <person name="Jiang W."/>
            <person name="Ma Y."/>
            <person name="Chen M."/>
            <person name="Hao X."/>
            <person name="Li L."/>
            <person name="Tang Y."/>
            <person name="Lv G."/>
            <person name="Zhou Y."/>
            <person name="Sun X."/>
            <person name="Brodelius P.E."/>
            <person name="Rose J.K.C."/>
            <person name="Tang K."/>
        </authorList>
    </citation>
    <scope>NUCLEOTIDE SEQUENCE [LARGE SCALE GENOMIC DNA]</scope>
    <source>
        <strain evidence="9">cv. Huhao1</strain>
        <tissue evidence="8">Leaf</tissue>
    </source>
</reference>
<evidence type="ECO:0000259" key="7">
    <source>
        <dbReference type="Pfam" id="PF00892"/>
    </source>
</evidence>
<sequence length="356" mass="39159">MGQDALALLIMVLVQVGFAGMNILSKLAFDSGMNPFVHVAYRQLSASMIAVPFAYFFERGRRPPMTVNIFLQIFICSIFGMTVNQNSYFFGLKHSTPTIACALSNLLPAITFILAVLARQENARLRTMAGKAKVMGTLVCVGGAMLLSLYHGPIVPIGESHVHLSIASEKHKSNDTNHGNLIGPCLIIFSTFSWAIWFVLQAKMCNIYPAPYSSSALMLLMATIQCCLLAFVMEHELQAWSLSPPIRAISSIYAGVICSMLAIFMISWCIKRKGPLFASVFNPLLLIIVAVLSWGLLEEKLYLGTILGSLLIVGGLYCVLWGKSQEVEPISQIGIIETLPQEEKQKETNDVEMQKT</sequence>
<feature type="domain" description="EamA" evidence="7">
    <location>
        <begin position="7"/>
        <end position="148"/>
    </location>
</feature>
<feature type="transmembrane region" description="Helical" evidence="6">
    <location>
        <begin position="277"/>
        <end position="296"/>
    </location>
</feature>
<feature type="transmembrane region" description="Helical" evidence="6">
    <location>
        <begin position="97"/>
        <end position="118"/>
    </location>
</feature>
<keyword evidence="9" id="KW-1185">Reference proteome</keyword>
<feature type="transmembrane region" description="Helical" evidence="6">
    <location>
        <begin position="35"/>
        <end position="57"/>
    </location>
</feature>
<dbReference type="InterPro" id="IPR000620">
    <property type="entry name" value="EamA_dom"/>
</dbReference>